<reference evidence="6 7" key="1">
    <citation type="submission" date="2017-04" db="EMBL/GenBank/DDBJ databases">
        <authorList>
            <person name="Afonso C.L."/>
            <person name="Miller P.J."/>
            <person name="Scott M.A."/>
            <person name="Spackman E."/>
            <person name="Goraichik I."/>
            <person name="Dimitrov K.M."/>
            <person name="Suarez D.L."/>
            <person name="Swayne D.E."/>
        </authorList>
    </citation>
    <scope>NUCLEOTIDE SEQUENCE [LARGE SCALE GENOMIC DNA]</scope>
    <source>
        <strain evidence="6 7">N3/975</strain>
    </source>
</reference>
<dbReference type="AlphaFoldDB" id="A0A1X7HHA9"/>
<protein>
    <submittedName>
        <fullName evidence="6">Transcriptional regulator, TetR family</fullName>
    </submittedName>
</protein>
<evidence type="ECO:0000256" key="3">
    <source>
        <dbReference type="ARBA" id="ARBA00023163"/>
    </source>
</evidence>
<dbReference type="Gene3D" id="1.10.357.10">
    <property type="entry name" value="Tetracycline Repressor, domain 2"/>
    <property type="match status" value="1"/>
</dbReference>
<organism evidence="6 7">
    <name type="scientific">Paenibacillus uliginis N3/975</name>
    <dbReference type="NCBI Taxonomy" id="1313296"/>
    <lineage>
        <taxon>Bacteria</taxon>
        <taxon>Bacillati</taxon>
        <taxon>Bacillota</taxon>
        <taxon>Bacilli</taxon>
        <taxon>Bacillales</taxon>
        <taxon>Paenibacillaceae</taxon>
        <taxon>Paenibacillus</taxon>
    </lineage>
</organism>
<dbReference type="SUPFAM" id="SSF48498">
    <property type="entry name" value="Tetracyclin repressor-like, C-terminal domain"/>
    <property type="match status" value="1"/>
</dbReference>
<dbReference type="GO" id="GO:0003677">
    <property type="term" value="F:DNA binding"/>
    <property type="evidence" value="ECO:0007669"/>
    <property type="project" value="UniProtKB-UniRule"/>
</dbReference>
<dbReference type="EMBL" id="LT840184">
    <property type="protein sequence ID" value="SMF85939.1"/>
    <property type="molecule type" value="Genomic_DNA"/>
</dbReference>
<dbReference type="InterPro" id="IPR001647">
    <property type="entry name" value="HTH_TetR"/>
</dbReference>
<dbReference type="STRING" id="1313296.SAMN05661091_3219"/>
<dbReference type="PROSITE" id="PS01081">
    <property type="entry name" value="HTH_TETR_1"/>
    <property type="match status" value="1"/>
</dbReference>
<feature type="DNA-binding region" description="H-T-H motif" evidence="4">
    <location>
        <begin position="46"/>
        <end position="65"/>
    </location>
</feature>
<proteinExistence type="predicted"/>
<dbReference type="InterPro" id="IPR023772">
    <property type="entry name" value="DNA-bd_HTH_TetR-type_CS"/>
</dbReference>
<evidence type="ECO:0000256" key="1">
    <source>
        <dbReference type="ARBA" id="ARBA00023015"/>
    </source>
</evidence>
<gene>
    <name evidence="6" type="ORF">SAMN05661091_3219</name>
</gene>
<keyword evidence="2 4" id="KW-0238">DNA-binding</keyword>
<dbReference type="Proteomes" id="UP000192940">
    <property type="component" value="Chromosome I"/>
</dbReference>
<dbReference type="PANTHER" id="PTHR47506">
    <property type="entry name" value="TRANSCRIPTIONAL REGULATORY PROTEIN"/>
    <property type="match status" value="1"/>
</dbReference>
<dbReference type="InterPro" id="IPR036271">
    <property type="entry name" value="Tet_transcr_reg_TetR-rel_C_sf"/>
</dbReference>
<keyword evidence="1" id="KW-0805">Transcription regulation</keyword>
<evidence type="ECO:0000256" key="4">
    <source>
        <dbReference type="PROSITE-ProRule" id="PRU00335"/>
    </source>
</evidence>
<dbReference type="Pfam" id="PF16925">
    <property type="entry name" value="TetR_C_13"/>
    <property type="match status" value="1"/>
</dbReference>
<evidence type="ECO:0000313" key="7">
    <source>
        <dbReference type="Proteomes" id="UP000192940"/>
    </source>
</evidence>
<feature type="domain" description="HTH tetR-type" evidence="5">
    <location>
        <begin position="23"/>
        <end position="83"/>
    </location>
</feature>
<dbReference type="Pfam" id="PF00440">
    <property type="entry name" value="TetR_N"/>
    <property type="match status" value="1"/>
</dbReference>
<evidence type="ECO:0000313" key="6">
    <source>
        <dbReference type="EMBL" id="SMF85939.1"/>
    </source>
</evidence>
<dbReference type="PANTHER" id="PTHR47506:SF3">
    <property type="entry name" value="HTH-TYPE TRANSCRIPTIONAL REGULATOR LMRA"/>
    <property type="match status" value="1"/>
</dbReference>
<dbReference type="SUPFAM" id="SSF46689">
    <property type="entry name" value="Homeodomain-like"/>
    <property type="match status" value="1"/>
</dbReference>
<keyword evidence="7" id="KW-1185">Reference proteome</keyword>
<accession>A0A1X7HHA9</accession>
<dbReference type="InterPro" id="IPR011075">
    <property type="entry name" value="TetR_C"/>
</dbReference>
<evidence type="ECO:0000259" key="5">
    <source>
        <dbReference type="PROSITE" id="PS50977"/>
    </source>
</evidence>
<dbReference type="PROSITE" id="PS50977">
    <property type="entry name" value="HTH_TETR_2"/>
    <property type="match status" value="1"/>
</dbReference>
<dbReference type="PRINTS" id="PR00455">
    <property type="entry name" value="HTHTETR"/>
</dbReference>
<sequence length="209" mass="23720">MHVGFDKVFLVPYSANMIKKYKPSNRDLALQVATTLFLSKGYLATSMDDIVTASKVSKTNIYYYFKSKEDLLSAIMDQLIQTYTEMIHDIAERSSLTVQERFKAILRMLTHQELECLGGCPFITLYTQMPLDAPIIREKVGRFFRDQIGIVEQLVLEGIHKQEFKADLSARSTAQFIVAAIEGGLFLQHASEDSTLLEQSFHTLALLLK</sequence>
<name>A0A1X7HHA9_9BACL</name>
<keyword evidence="3" id="KW-0804">Transcription</keyword>
<dbReference type="InterPro" id="IPR009057">
    <property type="entry name" value="Homeodomain-like_sf"/>
</dbReference>
<evidence type="ECO:0000256" key="2">
    <source>
        <dbReference type="ARBA" id="ARBA00023125"/>
    </source>
</evidence>